<gene>
    <name evidence="3" type="ORF">BJ875DRAFT_98805</name>
</gene>
<evidence type="ECO:0000256" key="2">
    <source>
        <dbReference type="SAM" id="Phobius"/>
    </source>
</evidence>
<feature type="compositionally biased region" description="Polar residues" evidence="1">
    <location>
        <begin position="330"/>
        <end position="354"/>
    </location>
</feature>
<proteinExistence type="predicted"/>
<evidence type="ECO:0000256" key="1">
    <source>
        <dbReference type="SAM" id="MobiDB-lite"/>
    </source>
</evidence>
<reference evidence="3" key="1">
    <citation type="journal article" date="2021" name="IMA Fungus">
        <title>Genomic characterization of three marine fungi, including Emericellopsis atlantica sp. nov. with signatures of a generalist lifestyle and marine biomass degradation.</title>
        <authorList>
            <person name="Hagestad O.C."/>
            <person name="Hou L."/>
            <person name="Andersen J.H."/>
            <person name="Hansen E.H."/>
            <person name="Altermark B."/>
            <person name="Li C."/>
            <person name="Kuhnert E."/>
            <person name="Cox R.J."/>
            <person name="Crous P.W."/>
            <person name="Spatafora J.W."/>
            <person name="Lail K."/>
            <person name="Amirebrahimi M."/>
            <person name="Lipzen A."/>
            <person name="Pangilinan J."/>
            <person name="Andreopoulos W."/>
            <person name="Hayes R.D."/>
            <person name="Ng V."/>
            <person name="Grigoriev I.V."/>
            <person name="Jackson S.A."/>
            <person name="Sutton T.D.S."/>
            <person name="Dobson A.D.W."/>
            <person name="Rama T."/>
        </authorList>
    </citation>
    <scope>NUCLEOTIDE SEQUENCE</scope>
    <source>
        <strain evidence="3">TRa018bII</strain>
    </source>
</reference>
<keyword evidence="2" id="KW-0812">Transmembrane</keyword>
<keyword evidence="4" id="KW-1185">Reference proteome</keyword>
<feature type="region of interest" description="Disordered" evidence="1">
    <location>
        <begin position="620"/>
        <end position="659"/>
    </location>
</feature>
<feature type="region of interest" description="Disordered" evidence="1">
    <location>
        <begin position="58"/>
        <end position="124"/>
    </location>
</feature>
<dbReference type="EMBL" id="MU251568">
    <property type="protein sequence ID" value="KAG9232046.1"/>
    <property type="molecule type" value="Genomic_DNA"/>
</dbReference>
<evidence type="ECO:0000313" key="4">
    <source>
        <dbReference type="Proteomes" id="UP000824998"/>
    </source>
</evidence>
<sequence>MLPDSSLGEGPFLFGSFVETNMHEPRQEGASSVPTQTSVSITVVHQVTVHDQVAIITPAPELRRRQNDDQACQQASRDASQAARQASQSASQSIGEAQRSASEASRQASQSASQGIQQAQQSASQSIAQASRSAQQAISSASSMVASVQSSASQALSRANASKESLQASAASAASGASKAVLQAGAAVAAATGSAAAAGSSFLAAAAAATGAQSSAAQIGAAASSSVSAAGDQVSASQSAAVTATQAALAIVGSIIASALITILIYFLITRHKKTAKRRSKAANRSLSPRAEYPADPKFPVSDQLGTTIAASQSAYNGTRNVPDERKNSESTVSLSQFPPTPTISNVKSTSVAWNPSKPPQAPPIGSWLKVQDGVSPIGSIRLPTETNTRSPLGGQLKSPLRRVSGPEPTPGPPSSQFRSSLPIRSSSRQSIAEIGQATVKQALVRQITISKPQSQRRPPAPPEALPPKARTPDVPVYNAREYARYRESKASVWIDDVPDSGPSPIIDSPPRQKGAASAVKSPYMDLPVSRAPVRTTAEWLDSIRDAADPPPAAGYSRASNIGQQRRDSRNSRFGLPRGPRIGSGMGQPRGPRPNRDEQVRSVAGELEYVEGLNRFLPEGEVRRMGSDGSGSSGSVRGRGGRGSMRGRGSGTPGVGRAM</sequence>
<feature type="compositionally biased region" description="Gly residues" evidence="1">
    <location>
        <begin position="628"/>
        <end position="659"/>
    </location>
</feature>
<dbReference type="PANTHER" id="PTHR47372:SF11">
    <property type="entry name" value="RE19971P"/>
    <property type="match status" value="1"/>
</dbReference>
<feature type="compositionally biased region" description="Low complexity" evidence="1">
    <location>
        <begin position="500"/>
        <end position="510"/>
    </location>
</feature>
<feature type="region of interest" description="Disordered" evidence="1">
    <location>
        <begin position="495"/>
        <end position="522"/>
    </location>
</feature>
<dbReference type="PANTHER" id="PTHR47372">
    <property type="entry name" value="DAUER UP-REGULATED-RELATED"/>
    <property type="match status" value="1"/>
</dbReference>
<dbReference type="AlphaFoldDB" id="A0A9P7YET3"/>
<keyword evidence="2" id="KW-0472">Membrane</keyword>
<feature type="region of interest" description="Disordered" evidence="1">
    <location>
        <begin position="313"/>
        <end position="430"/>
    </location>
</feature>
<comment type="caution">
    <text evidence="3">The sequence shown here is derived from an EMBL/GenBank/DDBJ whole genome shotgun (WGS) entry which is preliminary data.</text>
</comment>
<keyword evidence="2" id="KW-1133">Transmembrane helix</keyword>
<feature type="region of interest" description="Disordered" evidence="1">
    <location>
        <begin position="278"/>
        <end position="299"/>
    </location>
</feature>
<feature type="compositionally biased region" description="Low complexity" evidence="1">
    <location>
        <begin position="69"/>
        <end position="124"/>
    </location>
</feature>
<feature type="region of interest" description="Disordered" evidence="1">
    <location>
        <begin position="450"/>
        <end position="477"/>
    </location>
</feature>
<feature type="compositionally biased region" description="Low complexity" evidence="1">
    <location>
        <begin position="415"/>
        <end position="430"/>
    </location>
</feature>
<feature type="transmembrane region" description="Helical" evidence="2">
    <location>
        <begin position="247"/>
        <end position="269"/>
    </location>
</feature>
<evidence type="ECO:0000313" key="3">
    <source>
        <dbReference type="EMBL" id="KAG9232046.1"/>
    </source>
</evidence>
<dbReference type="OrthoDB" id="5241722at2759"/>
<dbReference type="Proteomes" id="UP000824998">
    <property type="component" value="Unassembled WGS sequence"/>
</dbReference>
<protein>
    <submittedName>
        <fullName evidence="3">Uncharacterized protein</fullName>
    </submittedName>
</protein>
<organism evidence="3 4">
    <name type="scientific">Amylocarpus encephaloides</name>
    <dbReference type="NCBI Taxonomy" id="45428"/>
    <lineage>
        <taxon>Eukaryota</taxon>
        <taxon>Fungi</taxon>
        <taxon>Dikarya</taxon>
        <taxon>Ascomycota</taxon>
        <taxon>Pezizomycotina</taxon>
        <taxon>Leotiomycetes</taxon>
        <taxon>Helotiales</taxon>
        <taxon>Helotiales incertae sedis</taxon>
        <taxon>Amylocarpus</taxon>
    </lineage>
</organism>
<feature type="region of interest" description="Disordered" evidence="1">
    <location>
        <begin position="546"/>
        <end position="604"/>
    </location>
</feature>
<name>A0A9P7YET3_9HELO</name>
<accession>A0A9P7YET3</accession>